<accession>A0ABP6N0V6</accession>
<dbReference type="InterPro" id="IPR013320">
    <property type="entry name" value="ConA-like_dom_sf"/>
</dbReference>
<comment type="caution">
    <text evidence="3">The sequence shown here is derived from an EMBL/GenBank/DDBJ whole genome shotgun (WGS) entry which is preliminary data.</text>
</comment>
<gene>
    <name evidence="3" type="ORF">GCM10010466_24340</name>
</gene>
<dbReference type="CDD" id="cd00413">
    <property type="entry name" value="Glyco_hydrolase_16"/>
    <property type="match status" value="1"/>
</dbReference>
<feature type="signal peptide" evidence="1">
    <location>
        <begin position="1"/>
        <end position="30"/>
    </location>
</feature>
<evidence type="ECO:0000256" key="1">
    <source>
        <dbReference type="SAM" id="SignalP"/>
    </source>
</evidence>
<keyword evidence="1" id="KW-0732">Signal</keyword>
<proteinExistence type="predicted"/>
<reference evidence="4" key="1">
    <citation type="journal article" date="2019" name="Int. J. Syst. Evol. Microbiol.">
        <title>The Global Catalogue of Microorganisms (GCM) 10K type strain sequencing project: providing services to taxonomists for standard genome sequencing and annotation.</title>
        <authorList>
            <consortium name="The Broad Institute Genomics Platform"/>
            <consortium name="The Broad Institute Genome Sequencing Center for Infectious Disease"/>
            <person name="Wu L."/>
            <person name="Ma J."/>
        </authorList>
    </citation>
    <scope>NUCLEOTIDE SEQUENCE [LARGE SCALE GENOMIC DNA]</scope>
    <source>
        <strain evidence="4">JCM 9373</strain>
    </source>
</reference>
<dbReference type="PROSITE" id="PS51762">
    <property type="entry name" value="GH16_2"/>
    <property type="match status" value="1"/>
</dbReference>
<evidence type="ECO:0000313" key="3">
    <source>
        <dbReference type="EMBL" id="GAA3132858.1"/>
    </source>
</evidence>
<organism evidence="3 4">
    <name type="scientific">Planomonospora alba</name>
    <dbReference type="NCBI Taxonomy" id="161354"/>
    <lineage>
        <taxon>Bacteria</taxon>
        <taxon>Bacillati</taxon>
        <taxon>Actinomycetota</taxon>
        <taxon>Actinomycetes</taxon>
        <taxon>Streptosporangiales</taxon>
        <taxon>Streptosporangiaceae</taxon>
        <taxon>Planomonospora</taxon>
    </lineage>
</organism>
<protein>
    <recommendedName>
        <fullName evidence="2">GH16 domain-containing protein</fullName>
    </recommendedName>
</protein>
<feature type="chain" id="PRO_5046886262" description="GH16 domain-containing protein" evidence="1">
    <location>
        <begin position="31"/>
        <end position="260"/>
    </location>
</feature>
<dbReference type="Proteomes" id="UP001500320">
    <property type="component" value="Unassembled WGS sequence"/>
</dbReference>
<dbReference type="SUPFAM" id="SSF49899">
    <property type="entry name" value="Concanavalin A-like lectins/glucanases"/>
    <property type="match status" value="1"/>
</dbReference>
<feature type="domain" description="GH16" evidence="2">
    <location>
        <begin position="47"/>
        <end position="257"/>
    </location>
</feature>
<dbReference type="Pfam" id="PF00722">
    <property type="entry name" value="Glyco_hydro_16"/>
    <property type="match status" value="1"/>
</dbReference>
<keyword evidence="4" id="KW-1185">Reference proteome</keyword>
<evidence type="ECO:0000259" key="2">
    <source>
        <dbReference type="PROSITE" id="PS51762"/>
    </source>
</evidence>
<dbReference type="InterPro" id="IPR000757">
    <property type="entry name" value="Beta-glucanase-like"/>
</dbReference>
<name>A0ABP6N0V6_9ACTN</name>
<evidence type="ECO:0000313" key="4">
    <source>
        <dbReference type="Proteomes" id="UP001500320"/>
    </source>
</evidence>
<dbReference type="EMBL" id="BAAAUT010000016">
    <property type="protein sequence ID" value="GAA3132858.1"/>
    <property type="molecule type" value="Genomic_DNA"/>
</dbReference>
<dbReference type="Gene3D" id="2.60.120.200">
    <property type="match status" value="1"/>
</dbReference>
<sequence>MILRSHARTAVLSMVTTLALGTLGAAPAEAAAAACSAAPDTKSAARVHGWGTPVWCDEFEDEYLDSADWVFYDSPGHAGKGRRTSQELYLGNGALYLHGLPDGTTAGLGARHAQSYGRWETRIRLYRGAGAYRPMALLWPNGGGGGEYSATREEIDFMGVYNDPSRQRADFFLETPKGGHELGYADVDMTKWHTYAVENSPAGVVGYLDGREWFRSSHSTRSPMSLCLQLDWFPGEGSNGEAWMEVDWVRIYPMNAGGDG</sequence>
<dbReference type="RefSeq" id="WP_344858859.1">
    <property type="nucleotide sequence ID" value="NZ_BAAAUT010000016.1"/>
</dbReference>